<sequence length="108" mass="12184">MAVFISGDRPVTEGNIISSILGHIFPYFSNSTFSPSPTSLPEESPFTELELDSAFSNLKKSEVPEPDGVDNNIIKLIYYADKKKILLRFFNTCLKHFCFPDVFKPGYI</sequence>
<evidence type="ECO:0000313" key="4">
    <source>
        <dbReference type="Proteomes" id="UP000499080"/>
    </source>
</evidence>
<proteinExistence type="predicted"/>
<dbReference type="EMBL" id="BGPR01058016">
    <property type="protein sequence ID" value="GBO34210.1"/>
    <property type="molecule type" value="Genomic_DNA"/>
</dbReference>
<keyword evidence="4" id="KW-1185">Reference proteome</keyword>
<dbReference type="Proteomes" id="UP000499080">
    <property type="component" value="Unassembled WGS sequence"/>
</dbReference>
<dbReference type="EMBL" id="BGPR01060122">
    <property type="protein sequence ID" value="GBO36053.1"/>
    <property type="molecule type" value="Genomic_DNA"/>
</dbReference>
<accession>A0A4Y2WAN7</accession>
<evidence type="ECO:0000313" key="3">
    <source>
        <dbReference type="EMBL" id="GBO36053.1"/>
    </source>
</evidence>
<comment type="caution">
    <text evidence="2">The sequence shown here is derived from an EMBL/GenBank/DDBJ whole genome shotgun (WGS) entry which is preliminary data.</text>
</comment>
<organism evidence="2 4">
    <name type="scientific">Araneus ventricosus</name>
    <name type="common">Orbweaver spider</name>
    <name type="synonym">Epeira ventricosa</name>
    <dbReference type="NCBI Taxonomy" id="182803"/>
    <lineage>
        <taxon>Eukaryota</taxon>
        <taxon>Metazoa</taxon>
        <taxon>Ecdysozoa</taxon>
        <taxon>Arthropoda</taxon>
        <taxon>Chelicerata</taxon>
        <taxon>Arachnida</taxon>
        <taxon>Araneae</taxon>
        <taxon>Araneomorphae</taxon>
        <taxon>Entelegynae</taxon>
        <taxon>Araneoidea</taxon>
        <taxon>Araneidae</taxon>
        <taxon>Araneus</taxon>
    </lineage>
</organism>
<name>A0A4Y2WAN7_ARAVE</name>
<protein>
    <recommendedName>
        <fullName evidence="5">Reverse transcriptase domain-containing protein</fullName>
    </recommendedName>
</protein>
<dbReference type="AlphaFoldDB" id="A0A4Y2WAN7"/>
<reference evidence="2 4" key="1">
    <citation type="journal article" date="2019" name="Sci. Rep.">
        <title>Orb-weaving spider Araneus ventricosus genome elucidates the spidroin gene catalogue.</title>
        <authorList>
            <person name="Kono N."/>
            <person name="Nakamura H."/>
            <person name="Ohtoshi R."/>
            <person name="Moran D.A.P."/>
            <person name="Shinohara A."/>
            <person name="Yoshida Y."/>
            <person name="Fujiwara M."/>
            <person name="Mori M."/>
            <person name="Tomita M."/>
            <person name="Arakawa K."/>
        </authorList>
    </citation>
    <scope>NUCLEOTIDE SEQUENCE [LARGE SCALE GENOMIC DNA]</scope>
</reference>
<dbReference type="EMBL" id="BGPR01058021">
    <property type="protein sequence ID" value="GBO34219.1"/>
    <property type="molecule type" value="Genomic_DNA"/>
</dbReference>
<gene>
    <name evidence="2" type="ORF">AVEN_142209_1</name>
    <name evidence="3" type="ORF">AVEN_267120_1</name>
    <name evidence="1" type="ORF">AVEN_6864_1</name>
</gene>
<evidence type="ECO:0008006" key="5">
    <source>
        <dbReference type="Google" id="ProtNLM"/>
    </source>
</evidence>
<evidence type="ECO:0000313" key="2">
    <source>
        <dbReference type="EMBL" id="GBO34219.1"/>
    </source>
</evidence>
<evidence type="ECO:0000313" key="1">
    <source>
        <dbReference type="EMBL" id="GBO34210.1"/>
    </source>
</evidence>